<dbReference type="EC" id="3.4.16.-" evidence="5"/>
<keyword evidence="5" id="KW-0732">Signal</keyword>
<dbReference type="InterPro" id="IPR001563">
    <property type="entry name" value="Peptidase_S10"/>
</dbReference>
<dbReference type="PROSITE" id="PS00131">
    <property type="entry name" value="CARBOXYPEPT_SER_SER"/>
    <property type="match status" value="1"/>
</dbReference>
<sequence>MPKIFLWILQFCILINLIDGSSKINDNPDEIKSLPGLNATLNFKHYSGYLDAGNNNLFHYMFVESQGNPKIDPLVLWLNGGPGCSSLEGIFEELGPYLINKDGKTLRLNPYSWNKYASIIFLESPAWVGFSYNTKSRNVLTNDDEVAVANYAALKDFFNKYPSFKSNPFYLTGESYAGVYIPMLGVKILEGIKDTKINLKGVAIGNGILSNILNTNTLPLYLYGHGLVDEEVWQRFQNKCCNGCIDSCGLEIQDGCDILSIPENSTCGDMQMELYPGYTNDLLNPYDIYDDCEPTNRTIASKLKIKTSSLLLNRLARKDRPLYYGTIPCTDVSATEHYLNMPNVQKVLNIPSNLSIKWEECSDDIYNNYTTIYKEMANFTKTILNSNVRMILYYGDLDMICNFLIGQRFTEQLGFDVEKFFTLKLI</sequence>
<evidence type="ECO:0000256" key="3">
    <source>
        <dbReference type="ARBA" id="ARBA00022670"/>
    </source>
</evidence>
<organism evidence="6 7">
    <name type="scientific">Meloidogyne incognita</name>
    <name type="common">Southern root-knot nematode worm</name>
    <name type="synonym">Oxyuris incognita</name>
    <dbReference type="NCBI Taxonomy" id="6306"/>
    <lineage>
        <taxon>Eukaryota</taxon>
        <taxon>Metazoa</taxon>
        <taxon>Ecdysozoa</taxon>
        <taxon>Nematoda</taxon>
        <taxon>Chromadorea</taxon>
        <taxon>Rhabditida</taxon>
        <taxon>Tylenchina</taxon>
        <taxon>Tylenchomorpha</taxon>
        <taxon>Tylenchoidea</taxon>
        <taxon>Meloidogynidae</taxon>
        <taxon>Meloidogyninae</taxon>
        <taxon>Meloidogyne</taxon>
        <taxon>Meloidogyne incognita group</taxon>
    </lineage>
</organism>
<proteinExistence type="inferred from homology"/>
<dbReference type="WBParaSite" id="Minc3s00297g09645">
    <property type="protein sequence ID" value="Minc3s00297g09645"/>
    <property type="gene ID" value="Minc3s00297g09645"/>
</dbReference>
<dbReference type="Proteomes" id="UP000887563">
    <property type="component" value="Unplaced"/>
</dbReference>
<feature type="signal peptide" evidence="5">
    <location>
        <begin position="1"/>
        <end position="20"/>
    </location>
</feature>
<evidence type="ECO:0000256" key="5">
    <source>
        <dbReference type="RuleBase" id="RU361156"/>
    </source>
</evidence>
<dbReference type="PANTHER" id="PTHR11802:SF418">
    <property type="entry name" value="SERINE CARBOXYPEPTIDASE CTSA-1.1"/>
    <property type="match status" value="1"/>
</dbReference>
<dbReference type="GO" id="GO:0031647">
    <property type="term" value="P:regulation of protein stability"/>
    <property type="evidence" value="ECO:0007669"/>
    <property type="project" value="UniProtKB-ARBA"/>
</dbReference>
<dbReference type="GO" id="GO:0004185">
    <property type="term" value="F:serine-type carboxypeptidase activity"/>
    <property type="evidence" value="ECO:0007669"/>
    <property type="project" value="UniProtKB-UniRule"/>
</dbReference>
<dbReference type="PANTHER" id="PTHR11802">
    <property type="entry name" value="SERINE PROTEASE FAMILY S10 SERINE CARBOXYPEPTIDASE"/>
    <property type="match status" value="1"/>
</dbReference>
<evidence type="ECO:0000256" key="4">
    <source>
        <dbReference type="ARBA" id="ARBA00022801"/>
    </source>
</evidence>
<comment type="similarity">
    <text evidence="1 5">Belongs to the peptidase S10 family.</text>
</comment>
<dbReference type="SUPFAM" id="SSF53474">
    <property type="entry name" value="alpha/beta-Hydrolases"/>
    <property type="match status" value="1"/>
</dbReference>
<keyword evidence="6" id="KW-1185">Reference proteome</keyword>
<dbReference type="AlphaFoldDB" id="A0A914L649"/>
<evidence type="ECO:0000256" key="2">
    <source>
        <dbReference type="ARBA" id="ARBA00022645"/>
    </source>
</evidence>
<dbReference type="GO" id="GO:1904715">
    <property type="term" value="P:negative regulation of chaperone-mediated autophagy"/>
    <property type="evidence" value="ECO:0007669"/>
    <property type="project" value="UniProtKB-ARBA"/>
</dbReference>
<dbReference type="GO" id="GO:0006508">
    <property type="term" value="P:proteolysis"/>
    <property type="evidence" value="ECO:0007669"/>
    <property type="project" value="UniProtKB-KW"/>
</dbReference>
<dbReference type="Gene3D" id="3.40.50.1820">
    <property type="entry name" value="alpha/beta hydrolase"/>
    <property type="match status" value="1"/>
</dbReference>
<accession>A0A914L649</accession>
<reference evidence="7" key="1">
    <citation type="submission" date="2022-11" db="UniProtKB">
        <authorList>
            <consortium name="WormBaseParasite"/>
        </authorList>
    </citation>
    <scope>IDENTIFICATION</scope>
</reference>
<dbReference type="FunFam" id="3.40.50.1820:FF:000335">
    <property type="entry name" value="Carboxypeptidase"/>
    <property type="match status" value="1"/>
</dbReference>
<evidence type="ECO:0000256" key="1">
    <source>
        <dbReference type="ARBA" id="ARBA00009431"/>
    </source>
</evidence>
<dbReference type="InterPro" id="IPR018202">
    <property type="entry name" value="Ser_caboxypep_ser_AS"/>
</dbReference>
<protein>
    <recommendedName>
        <fullName evidence="5">Carboxypeptidase</fullName>
        <ecNumber evidence="5">3.4.16.-</ecNumber>
    </recommendedName>
</protein>
<name>A0A914L649_MELIC</name>
<feature type="chain" id="PRO_5038173346" description="Carboxypeptidase" evidence="5">
    <location>
        <begin position="21"/>
        <end position="426"/>
    </location>
</feature>
<dbReference type="PRINTS" id="PR00724">
    <property type="entry name" value="CRBOXYPTASEC"/>
</dbReference>
<keyword evidence="3 5" id="KW-0645">Protease</keyword>
<dbReference type="Pfam" id="PF00450">
    <property type="entry name" value="Peptidase_S10"/>
    <property type="match status" value="1"/>
</dbReference>
<keyword evidence="2 5" id="KW-0121">Carboxypeptidase</keyword>
<evidence type="ECO:0000313" key="6">
    <source>
        <dbReference type="Proteomes" id="UP000887563"/>
    </source>
</evidence>
<dbReference type="InterPro" id="IPR029058">
    <property type="entry name" value="AB_hydrolase_fold"/>
</dbReference>
<keyword evidence="4 5" id="KW-0378">Hydrolase</keyword>
<evidence type="ECO:0000313" key="7">
    <source>
        <dbReference type="WBParaSite" id="Minc3s00297g09645"/>
    </source>
</evidence>